<dbReference type="VEuPathDB" id="MicrosporidiaDB:NCER_101129"/>
<dbReference type="InParanoid" id="C4V9A5"/>
<dbReference type="AlphaFoldDB" id="C4V9A5"/>
<name>C4V9A5_VAIC1</name>
<accession>C4V9A5</accession>
<proteinExistence type="predicted"/>
<dbReference type="Proteomes" id="UP000009082">
    <property type="component" value="Unassembled WGS sequence"/>
</dbReference>
<protein>
    <submittedName>
        <fullName evidence="1">Uncharacterized protein</fullName>
    </submittedName>
</protein>
<gene>
    <name evidence="1" type="ORF">NCER_101129</name>
</gene>
<reference evidence="2" key="1">
    <citation type="journal article" date="2009" name="PLoS Pathog.">
        <title>Genomic analyses of the microsporidian Nosema ceranae, an emergent pathogen of honey bees.</title>
        <authorList>
            <person name="Cornman R.S."/>
            <person name="Chen Y.P."/>
            <person name="Schatz M.C."/>
            <person name="Street C."/>
            <person name="Zhao Y."/>
            <person name="Desany B."/>
            <person name="Egholm M."/>
            <person name="Hutchison S."/>
            <person name="Pettis J.S."/>
            <person name="Lipkin W.I."/>
            <person name="Evans J.D."/>
        </authorList>
    </citation>
    <scope>NUCLEOTIDE SEQUENCE [LARGE SCALE GENOMIC DNA]</scope>
    <source>
        <strain evidence="2">BRL01</strain>
    </source>
</reference>
<sequence>MENIINVFCSGIKESKIIKIHYKNIESNVSNTTSHLNIRITSKESIFNIPFDIYCVQKDGRYVFGPLKIPLDSEILPENLDFFKSELCKYLKYYLNNFDNKKMTVNEKADFDFRHNIYINAENNRYFAFYKKYMNGHLISTDNNCLHNLTHKYSSTKLLDDILKLKPNMLFYATILPILPLEITLYILRLPKDNLIDIFFYFKVYRMYHKISPRISYLCLNNIINRLKDTLNINLIDNFTNTSYNYILGFNWSKYLKPKDVKYLEEYDFMKKRYYFKILSGNLIYKNDTPVFNKLESNYVTDCFIIKTDRGVFINTLKIKVKDKYYFLPVYQYVKNNDKLLVDLSMLNHLDNFSIAIITYDDVLINITEMFTYVKKTINLSYEIYVDINVKIYKFSKKCAIICSSSKKEDTDFYYFLVPFGENAKFIYAICSDFMEEINFYKNYA</sequence>
<dbReference type="EMBL" id="ACOL01000097">
    <property type="protein sequence ID" value="EEQ82197.1"/>
    <property type="molecule type" value="Genomic_DNA"/>
</dbReference>
<evidence type="ECO:0000313" key="2">
    <source>
        <dbReference type="Proteomes" id="UP000009082"/>
    </source>
</evidence>
<organism evidence="2">
    <name type="scientific">Vairimorpha ceranae (strain BRL01)</name>
    <name type="common">Microsporidian parasite</name>
    <name type="synonym">Nosema ceranae</name>
    <dbReference type="NCBI Taxonomy" id="578460"/>
    <lineage>
        <taxon>Eukaryota</taxon>
        <taxon>Fungi</taxon>
        <taxon>Fungi incertae sedis</taxon>
        <taxon>Microsporidia</taxon>
        <taxon>Nosematidae</taxon>
        <taxon>Vairimorpha</taxon>
    </lineage>
</organism>
<dbReference type="HOGENOM" id="CLU_615523_0_0_1"/>
<evidence type="ECO:0000313" key="1">
    <source>
        <dbReference type="EMBL" id="EEQ82197.1"/>
    </source>
</evidence>
<dbReference type="KEGG" id="nce:NCER_101129"/>